<evidence type="ECO:0000256" key="2">
    <source>
        <dbReference type="ARBA" id="ARBA00005466"/>
    </source>
</evidence>
<dbReference type="PROSITE" id="PS00862">
    <property type="entry name" value="OX2_COVAL_FAD"/>
    <property type="match status" value="1"/>
</dbReference>
<dbReference type="Gene3D" id="3.30.43.10">
    <property type="entry name" value="Uridine Diphospho-n-acetylenolpyruvylglucosamine Reductase, domain 2"/>
    <property type="match status" value="1"/>
</dbReference>
<dbReference type="InterPro" id="IPR016166">
    <property type="entry name" value="FAD-bd_PCMH"/>
</dbReference>
<dbReference type="GO" id="GO:0071949">
    <property type="term" value="F:FAD binding"/>
    <property type="evidence" value="ECO:0007669"/>
    <property type="project" value="InterPro"/>
</dbReference>
<dbReference type="PANTHER" id="PTHR42973:SF39">
    <property type="entry name" value="FAD-BINDING PCMH-TYPE DOMAIN-CONTAINING PROTEIN"/>
    <property type="match status" value="1"/>
</dbReference>
<dbReference type="Pfam" id="PF01565">
    <property type="entry name" value="FAD_binding_4"/>
    <property type="match status" value="1"/>
</dbReference>
<dbReference type="GO" id="GO:0016491">
    <property type="term" value="F:oxidoreductase activity"/>
    <property type="evidence" value="ECO:0007669"/>
    <property type="project" value="UniProtKB-KW"/>
</dbReference>
<dbReference type="InterPro" id="IPR012951">
    <property type="entry name" value="BBE"/>
</dbReference>
<dbReference type="InterPro" id="IPR050416">
    <property type="entry name" value="FAD-linked_Oxidoreductase"/>
</dbReference>
<dbReference type="PANTHER" id="PTHR42973">
    <property type="entry name" value="BINDING OXIDOREDUCTASE, PUTATIVE (AFU_ORTHOLOGUE AFUA_1G17690)-RELATED"/>
    <property type="match status" value="1"/>
</dbReference>
<reference evidence="7" key="1">
    <citation type="submission" date="2016-08" db="EMBL/GenBank/DDBJ databases">
        <authorList>
            <person name="Seilhamer J.J."/>
        </authorList>
    </citation>
    <scope>NUCLEOTIDE SEQUENCE</scope>
    <source>
        <strain evidence="7">86</strain>
    </source>
</reference>
<dbReference type="SUPFAM" id="SSF56176">
    <property type="entry name" value="FAD-binding/transporter-associated domain-like"/>
    <property type="match status" value="1"/>
</dbReference>
<dbReference type="Gene3D" id="3.30.465.10">
    <property type="match status" value="1"/>
</dbReference>
<evidence type="ECO:0000256" key="1">
    <source>
        <dbReference type="ARBA" id="ARBA00001974"/>
    </source>
</evidence>
<dbReference type="PROSITE" id="PS51387">
    <property type="entry name" value="FAD_PCMH"/>
    <property type="match status" value="1"/>
</dbReference>
<dbReference type="RefSeq" id="WP_288185420.1">
    <property type="nucleotide sequence ID" value="NZ_LT608335.1"/>
</dbReference>
<dbReference type="Gene3D" id="3.40.462.20">
    <property type="match status" value="1"/>
</dbReference>
<organism evidence="7">
    <name type="scientific">uncultured Sporomusa sp</name>
    <dbReference type="NCBI Taxonomy" id="307249"/>
    <lineage>
        <taxon>Bacteria</taxon>
        <taxon>Bacillati</taxon>
        <taxon>Bacillota</taxon>
        <taxon>Negativicutes</taxon>
        <taxon>Selenomonadales</taxon>
        <taxon>Sporomusaceae</taxon>
        <taxon>Sporomusa</taxon>
        <taxon>environmental samples</taxon>
    </lineage>
</organism>
<evidence type="ECO:0000313" key="7">
    <source>
        <dbReference type="EMBL" id="SCM82854.1"/>
    </source>
</evidence>
<feature type="domain" description="FAD-binding PCMH-type" evidence="6">
    <location>
        <begin position="29"/>
        <end position="200"/>
    </location>
</feature>
<evidence type="ECO:0000259" key="6">
    <source>
        <dbReference type="PROSITE" id="PS51387"/>
    </source>
</evidence>
<dbReference type="InterPro" id="IPR006094">
    <property type="entry name" value="Oxid_FAD_bind_N"/>
</dbReference>
<evidence type="ECO:0000256" key="5">
    <source>
        <dbReference type="ARBA" id="ARBA00023002"/>
    </source>
</evidence>
<comment type="cofactor">
    <cofactor evidence="1">
        <name>FAD</name>
        <dbReference type="ChEBI" id="CHEBI:57692"/>
    </cofactor>
</comment>
<dbReference type="EMBL" id="FMJE01000005">
    <property type="protein sequence ID" value="SCM82854.1"/>
    <property type="molecule type" value="Genomic_DNA"/>
</dbReference>
<dbReference type="InterPro" id="IPR016167">
    <property type="entry name" value="FAD-bd_PCMH_sub1"/>
</dbReference>
<keyword evidence="5" id="KW-0560">Oxidoreductase</keyword>
<dbReference type="InterPro" id="IPR006093">
    <property type="entry name" value="Oxy_OxRdtase_FAD_BS"/>
</dbReference>
<dbReference type="AlphaFoldDB" id="A0A212LZ31"/>
<evidence type="ECO:0000256" key="4">
    <source>
        <dbReference type="ARBA" id="ARBA00022827"/>
    </source>
</evidence>
<sequence>MKYQGLTGKVILPEDPEYDRARQEYNLAVNKYPIAIVYCFDQHDVANAVVWSRNRKISLRIRSGGHNYEGYSTGNGDLVIDTSCMNDMLVNADDNTTEVQAGTRLLPLYKRLSEYGYIFPGGTCPSVAISGLVLGGGIGLSARLFGLTTDSLFEAEMINADGDLLTANSNCNSDLFWALRGAGGGNFGVVTNYKFGLQKADKITLIQLRWDCNVLARNQFMGIWQDWLPNLDRRMSSFSGIYKRGAWMNAFFYGLPEEAREILGPILAIPGISQEVIEYVPFINAVERIGAIYAKRDAFQAPGRFVFCHFTKRQLDNLGAIMDGAPSETESSIRVYSLGGAVRDTRPEATAFPARNADYIMVITSSWEKKDEELLHRVWIKAGYDYIYQITEGSYVNFPYDRTPCYEEAYFLENLPRLQCIKQRYDPHNVFHFPQGIRLP</sequence>
<keyword evidence="3" id="KW-0285">Flavoprotein</keyword>
<dbReference type="Pfam" id="PF08031">
    <property type="entry name" value="BBE"/>
    <property type="match status" value="1"/>
</dbReference>
<proteinExistence type="inferred from homology"/>
<gene>
    <name evidence="7" type="ORF">KL86SPO_50626</name>
</gene>
<name>A0A212LZ31_9FIRM</name>
<comment type="similarity">
    <text evidence="2">Belongs to the oxygen-dependent FAD-linked oxidoreductase family.</text>
</comment>
<dbReference type="InterPro" id="IPR016169">
    <property type="entry name" value="FAD-bd_PCMH_sub2"/>
</dbReference>
<keyword evidence="4" id="KW-0274">FAD</keyword>
<evidence type="ECO:0000256" key="3">
    <source>
        <dbReference type="ARBA" id="ARBA00022630"/>
    </source>
</evidence>
<accession>A0A212LZ31</accession>
<dbReference type="InterPro" id="IPR036318">
    <property type="entry name" value="FAD-bd_PCMH-like_sf"/>
</dbReference>
<protein>
    <submittedName>
        <fullName evidence="7">FAD/FMN-containing dehydrogenase</fullName>
    </submittedName>
</protein>